<dbReference type="OrthoDB" id="9802027at2"/>
<evidence type="ECO:0000313" key="11">
    <source>
        <dbReference type="Proteomes" id="UP000366051"/>
    </source>
</evidence>
<feature type="binding site" evidence="8">
    <location>
        <position position="141"/>
    </location>
    <ligand>
        <name>(3R)-3-methyl-D-ornithine</name>
        <dbReference type="ChEBI" id="CHEBI:64642"/>
    </ligand>
</feature>
<evidence type="ECO:0000256" key="7">
    <source>
        <dbReference type="PIRSR" id="PIRSR004762-1"/>
    </source>
</evidence>
<dbReference type="NCBIfam" id="TIGR03699">
    <property type="entry name" value="menaquin_MqnC"/>
    <property type="match status" value="1"/>
</dbReference>
<sequence>MTKKLLHIVEKVRQRQRLSVEEAEILWTEGDLLLLGLLAQEVRKAMHGDDTVTFVIDRNINYTNVCTVGCRFCAFYKNPDQEGAYLLRHEEIFQKIEETLAVGGTQILMQGGIHPDLSLEYYEDLLKAIKKRYIIHIHSFSPPEIFSMAEKSGLSIDKTLCRLKEAGLDSIPGGGAEILDDRVRAIISPRKIGWQRWMEVMQSAHRQGLKTTATMMFGSVETLQERLYHLERLRQGQDETGGFTAFIPWSFQPTYTELGGKTATGVEYLKTLALSRVFLDNIPNIQASWVTQGSKMAQVALAFGANDFGGTMLEENVVRATGIRYRVPLDEILHCIRETGKKPVQRDTLYRALRAF</sequence>
<dbReference type="NCBIfam" id="TIGR00423">
    <property type="entry name" value="CofH family radical SAM protein"/>
    <property type="match status" value="1"/>
</dbReference>
<keyword evidence="6" id="KW-0560">Oxidoreductase</keyword>
<dbReference type="Pfam" id="PF04055">
    <property type="entry name" value="Radical_SAM"/>
    <property type="match status" value="1"/>
</dbReference>
<dbReference type="HAMAP" id="MF_00992">
    <property type="entry name" value="MqnC"/>
    <property type="match status" value="1"/>
</dbReference>
<dbReference type="KEGG" id="hcv:FTV88_1661"/>
<feature type="binding site" evidence="8">
    <location>
        <position position="288"/>
    </location>
    <ligand>
        <name>(3R)-3-methyl-D-ornithine</name>
        <dbReference type="ChEBI" id="CHEBI:64642"/>
    </ligand>
</feature>
<dbReference type="InterPro" id="IPR007197">
    <property type="entry name" value="rSAM"/>
</dbReference>
<dbReference type="RefSeq" id="WP_153725070.1">
    <property type="nucleotide sequence ID" value="NZ_CP045875.1"/>
</dbReference>
<keyword evidence="11" id="KW-1185">Reference proteome</keyword>
<dbReference type="SFLD" id="SFLDF00342">
    <property type="entry name" value="cyclic_dehypoxanthine_futalosi"/>
    <property type="match status" value="1"/>
</dbReference>
<evidence type="ECO:0000256" key="1">
    <source>
        <dbReference type="ARBA" id="ARBA00022485"/>
    </source>
</evidence>
<dbReference type="CDD" id="cd01335">
    <property type="entry name" value="Radical_SAM"/>
    <property type="match status" value="1"/>
</dbReference>
<dbReference type="UniPathway" id="UPA00079"/>
<proteinExistence type="inferred from homology"/>
<dbReference type="PROSITE" id="PS51918">
    <property type="entry name" value="RADICAL_SAM"/>
    <property type="match status" value="1"/>
</dbReference>
<dbReference type="InterPro" id="IPR034405">
    <property type="entry name" value="F420"/>
</dbReference>
<dbReference type="GO" id="GO:0051539">
    <property type="term" value="F:4 iron, 4 sulfur cluster binding"/>
    <property type="evidence" value="ECO:0007669"/>
    <property type="project" value="UniProtKB-KW"/>
</dbReference>
<evidence type="ECO:0000256" key="5">
    <source>
        <dbReference type="ARBA" id="ARBA00023014"/>
    </source>
</evidence>
<comment type="pathway">
    <text evidence="6">Quinol/quinone metabolism; menaquinone biosynthesis.</text>
</comment>
<dbReference type="InterPro" id="IPR006638">
    <property type="entry name" value="Elp3/MiaA/NifB-like_rSAM"/>
</dbReference>
<dbReference type="GO" id="GO:0044689">
    <property type="term" value="F:7,8-didemethyl-8-hydroxy-5-deazariboflavin synthase activity"/>
    <property type="evidence" value="ECO:0007669"/>
    <property type="project" value="TreeGrafter"/>
</dbReference>
<dbReference type="InterPro" id="IPR020050">
    <property type="entry name" value="FO_synthase_su2"/>
</dbReference>
<organism evidence="10 11">
    <name type="scientific">Heliorestis convoluta</name>
    <dbReference type="NCBI Taxonomy" id="356322"/>
    <lineage>
        <taxon>Bacteria</taxon>
        <taxon>Bacillati</taxon>
        <taxon>Bacillota</taxon>
        <taxon>Clostridia</taxon>
        <taxon>Eubacteriales</taxon>
        <taxon>Heliobacteriaceae</taxon>
        <taxon>Heliorestis</taxon>
    </lineage>
</organism>
<dbReference type="SUPFAM" id="SSF102114">
    <property type="entry name" value="Radical SAM enzymes"/>
    <property type="match status" value="1"/>
</dbReference>
<protein>
    <recommendedName>
        <fullName evidence="6">Cyclic dehypoxanthine futalosine synthase</fullName>
        <shortName evidence="6">Cyclic DHFL synthase</shortName>
        <ecNumber evidence="6">1.21.98.1</ecNumber>
    </recommendedName>
    <alternativeName>
        <fullName evidence="6">Dehypoxanthine futalosine cyclase</fullName>
        <shortName evidence="6">DHFL cyclase</shortName>
    </alternativeName>
    <alternativeName>
        <fullName evidence="6">Menaquinone biosynthetic enzyme MqnC</fullName>
    </alternativeName>
</protein>
<evidence type="ECO:0000256" key="2">
    <source>
        <dbReference type="ARBA" id="ARBA00022691"/>
    </source>
</evidence>
<keyword evidence="5 6" id="KW-0411">Iron-sulfur</keyword>
<dbReference type="PIRSF" id="PIRSF004762">
    <property type="entry name" value="CHP00423"/>
    <property type="match status" value="1"/>
</dbReference>
<dbReference type="Pfam" id="PF19288">
    <property type="entry name" value="CofH_C"/>
    <property type="match status" value="1"/>
</dbReference>
<dbReference type="InterPro" id="IPR022431">
    <property type="entry name" value="Cyclic_DHFL_synthase_mqnC"/>
</dbReference>
<dbReference type="SFLD" id="SFLDF00343">
    <property type="entry name" value="aminofutalosine_synthase_(mqnE"/>
    <property type="match status" value="1"/>
</dbReference>
<keyword evidence="4 6" id="KW-0408">Iron</keyword>
<dbReference type="InterPro" id="IPR013785">
    <property type="entry name" value="Aldolase_TIM"/>
</dbReference>
<dbReference type="SFLD" id="SFLDG01388">
    <property type="entry name" value="7_8-didemethyl-8-hydroxy-5-dea"/>
    <property type="match status" value="1"/>
</dbReference>
<dbReference type="GO" id="GO:0009234">
    <property type="term" value="P:menaquinone biosynthetic process"/>
    <property type="evidence" value="ECO:0007669"/>
    <property type="project" value="UniProtKB-UniRule"/>
</dbReference>
<keyword evidence="6" id="KW-0474">Menaquinone biosynthesis</keyword>
<dbReference type="SMART" id="SM00729">
    <property type="entry name" value="Elp3"/>
    <property type="match status" value="1"/>
</dbReference>
<feature type="binding site" evidence="8">
    <location>
        <position position="177"/>
    </location>
    <ligand>
        <name>S-adenosyl-L-methionine</name>
        <dbReference type="ChEBI" id="CHEBI:59789"/>
    </ligand>
</feature>
<comment type="function">
    <text evidence="6">Radical SAM enzyme that catalyzes the cyclization of dehypoxanthine futalosine (DHFL) into cyclic dehypoxanthine futalosine (CDHFL), a step in the biosynthesis of menaquinone (MK, vitamin K2).</text>
</comment>
<evidence type="ECO:0000313" key="10">
    <source>
        <dbReference type="EMBL" id="QGG47760.1"/>
    </source>
</evidence>
<dbReference type="EMBL" id="CP045875">
    <property type="protein sequence ID" value="QGG47760.1"/>
    <property type="molecule type" value="Genomic_DNA"/>
</dbReference>
<feature type="binding site" evidence="6 7">
    <location>
        <position position="73"/>
    </location>
    <ligand>
        <name>[4Fe-4S] cluster</name>
        <dbReference type="ChEBI" id="CHEBI:49883"/>
        <note>4Fe-4S-S-AdoMet</note>
    </ligand>
</feature>
<comment type="similarity">
    <text evidence="6">Belongs to the radical SAM superfamily. MqnC family.</text>
</comment>
<feature type="domain" description="Radical SAM core" evidence="9">
    <location>
        <begin position="52"/>
        <end position="279"/>
    </location>
</feature>
<dbReference type="InterPro" id="IPR058240">
    <property type="entry name" value="rSAM_sf"/>
</dbReference>
<dbReference type="SFLD" id="SFLDS00029">
    <property type="entry name" value="Radical_SAM"/>
    <property type="match status" value="1"/>
</dbReference>
<feature type="binding site" evidence="8">
    <location>
        <position position="72"/>
    </location>
    <ligand>
        <name>S-adenosyl-L-methionine</name>
        <dbReference type="ChEBI" id="CHEBI:59789"/>
    </ligand>
</feature>
<evidence type="ECO:0000256" key="4">
    <source>
        <dbReference type="ARBA" id="ARBA00023004"/>
    </source>
</evidence>
<accession>A0A5Q2N672</accession>
<evidence type="ECO:0000256" key="3">
    <source>
        <dbReference type="ARBA" id="ARBA00022723"/>
    </source>
</evidence>
<reference evidence="11" key="1">
    <citation type="submission" date="2019-11" db="EMBL/GenBank/DDBJ databases">
        <title>Genome sequence of Heliorestis convoluta strain HH, an alkaliphilic and minimalistic phototrophic bacterium from a soda lake in Egypt.</title>
        <authorList>
            <person name="Dewey E.D."/>
            <person name="Stokes L.M."/>
            <person name="Burchell B.M."/>
            <person name="Shaffer K.N."/>
            <person name="Huntington A.M."/>
            <person name="Baker J.M."/>
            <person name="Nadendla S."/>
            <person name="Giglio M.G."/>
            <person name="Touchman J.W."/>
            <person name="Blankenship R.E."/>
            <person name="Madigan M.T."/>
            <person name="Sattley W.M."/>
        </authorList>
    </citation>
    <scope>NUCLEOTIDE SEQUENCE [LARGE SCALE GENOMIC DNA]</scope>
    <source>
        <strain evidence="11">HH</strain>
    </source>
</reference>
<feature type="binding site" evidence="6 7">
    <location>
        <position position="66"/>
    </location>
    <ligand>
        <name>[4Fe-4S] cluster</name>
        <dbReference type="ChEBI" id="CHEBI:49883"/>
        <note>4Fe-4S-S-AdoMet</note>
    </ligand>
</feature>
<dbReference type="AlphaFoldDB" id="A0A5Q2N672"/>
<dbReference type="GO" id="GO:0016765">
    <property type="term" value="F:transferase activity, transferring alkyl or aryl (other than methyl) groups"/>
    <property type="evidence" value="ECO:0007669"/>
    <property type="project" value="InterPro"/>
</dbReference>
<comment type="catalytic activity">
    <reaction evidence="6">
        <text>dehypoxanthine futalosine + S-adenosyl-L-methionine = cyclic dehypoxanthinylfutalosinate + 5'-deoxyadenosine + L-methionine + H(+)</text>
        <dbReference type="Rhea" id="RHEA:33083"/>
        <dbReference type="ChEBI" id="CHEBI:15378"/>
        <dbReference type="ChEBI" id="CHEBI:17319"/>
        <dbReference type="ChEBI" id="CHEBI:57844"/>
        <dbReference type="ChEBI" id="CHEBI:58864"/>
        <dbReference type="ChEBI" id="CHEBI:59789"/>
        <dbReference type="ChEBI" id="CHEBI:64270"/>
        <dbReference type="EC" id="1.21.98.1"/>
    </reaction>
</comment>
<evidence type="ECO:0000256" key="8">
    <source>
        <dbReference type="PIRSR" id="PIRSR004762-2"/>
    </source>
</evidence>
<keyword evidence="2 6" id="KW-0949">S-adenosyl-L-methionine</keyword>
<keyword evidence="3 6" id="KW-0479">Metal-binding</keyword>
<dbReference type="SFLD" id="SFLDG01064">
    <property type="entry name" value="F420__menaquinone_cofactor_bio"/>
    <property type="match status" value="1"/>
</dbReference>
<dbReference type="PANTHER" id="PTHR43076:SF1">
    <property type="entry name" value="LIPOYL SYNTHASE 2"/>
    <property type="match status" value="1"/>
</dbReference>
<keyword evidence="1 6" id="KW-0004">4Fe-4S</keyword>
<name>A0A5Q2N672_9FIRM</name>
<comment type="cofactor">
    <cofactor evidence="6 7">
        <name>[4Fe-4S] cluster</name>
        <dbReference type="ChEBI" id="CHEBI:49883"/>
    </cofactor>
    <text evidence="6 7">Binds 1 [4Fe-4S] cluster. The cluster is coordinated with 3 cysteines and an exchangeable S-adenosyl-L-methionine.</text>
</comment>
<dbReference type="PANTHER" id="PTHR43076">
    <property type="entry name" value="FO SYNTHASE (COFH)"/>
    <property type="match status" value="1"/>
</dbReference>
<evidence type="ECO:0000259" key="9">
    <source>
        <dbReference type="PROSITE" id="PS51918"/>
    </source>
</evidence>
<gene>
    <name evidence="6 10" type="primary">mqnC</name>
    <name evidence="10" type="ORF">FTV88_1661</name>
</gene>
<dbReference type="Proteomes" id="UP000366051">
    <property type="component" value="Chromosome"/>
</dbReference>
<feature type="binding site" evidence="6 7">
    <location>
        <position position="70"/>
    </location>
    <ligand>
        <name>[4Fe-4S] cluster</name>
        <dbReference type="ChEBI" id="CHEBI:49883"/>
        <note>4Fe-4S-S-AdoMet</note>
    </ligand>
</feature>
<dbReference type="InterPro" id="IPR045567">
    <property type="entry name" value="CofH/MnqC-like_C"/>
</dbReference>
<dbReference type="SFLD" id="SFLDG01389">
    <property type="entry name" value="menaquinone_synthsis_involved"/>
    <property type="match status" value="1"/>
</dbReference>
<dbReference type="EC" id="1.21.98.1" evidence="6"/>
<evidence type="ECO:0000256" key="6">
    <source>
        <dbReference type="HAMAP-Rule" id="MF_00992"/>
    </source>
</evidence>
<dbReference type="Gene3D" id="3.20.20.70">
    <property type="entry name" value="Aldolase class I"/>
    <property type="match status" value="1"/>
</dbReference>
<dbReference type="GO" id="GO:0005506">
    <property type="term" value="F:iron ion binding"/>
    <property type="evidence" value="ECO:0007669"/>
    <property type="project" value="UniProtKB-UniRule"/>
</dbReference>
<dbReference type="GO" id="GO:0046992">
    <property type="term" value="F:oxidoreductase activity, acting on X-H and Y-H to form an X-Y bond"/>
    <property type="evidence" value="ECO:0007669"/>
    <property type="project" value="UniProtKB-UniRule"/>
</dbReference>